<gene>
    <name evidence="1" type="ORF">NM688_g5965</name>
</gene>
<name>A0ACC1SMD1_9APHY</name>
<evidence type="ECO:0000313" key="1">
    <source>
        <dbReference type="EMBL" id="KAJ3542497.1"/>
    </source>
</evidence>
<reference evidence="1" key="1">
    <citation type="submission" date="2022-07" db="EMBL/GenBank/DDBJ databases">
        <title>Genome Sequence of Phlebia brevispora.</title>
        <authorList>
            <person name="Buettner E."/>
        </authorList>
    </citation>
    <scope>NUCLEOTIDE SEQUENCE</scope>
    <source>
        <strain evidence="1">MPL23</strain>
    </source>
</reference>
<sequence length="616" mass="70612">MLYGRKSLMHITHVLVRSVTAHSATSQATWHRHSDARSRVYACVTKCFNRNDPYPSDSCVSHLKGCLPKLWYNRLCYMFSFALDAQAPNGLRPPERVAPQTMSSASSLPSLSNYHIHNLPMAWHLPEALKSCSPTELALQWTRVPPRQLGNDFSMYPHFSQPATAADLPVELCNTVLKFFSLGTCYKTRVPQKEHECEDEAECTRQYVSCDWQELCQIALVCRQWYRLLRDELTMGIVLNEREALKVILTNLDSVHRYTSARSISGQPNIVEHLRTPWIHQISLRILPTLNIPTTSVKLNMNNLGPFPRGQIMSSVHNSLPKRLPRFSSGVRTLDFEDVHFKRFDHLVRLIKAMPSVEEVTFRRVTWDPQSLDVYQIPPPTSFLEREDPTVHAHYMLEGCTNDRAAGLLTILIGLTREDVLDHNDACSLWASTMAWKGNDKRDYRRRGVDKIYIYPFHVFLTPRAGIRQRRRVRAVAIEYGRRDSPNSDWAEIDRKLASLGALEVVLLLFHSYDSLCKHRNSVPTLFPCLKRRRQIQLKLVFYQTPPSSWQYVPVSWTEGGVKATVEPVQEHEHWTPFLYLSDSAYVAATSSARVEHSAAISRTIPPSADDVVPHY</sequence>
<keyword evidence="2" id="KW-1185">Reference proteome</keyword>
<organism evidence="1 2">
    <name type="scientific">Phlebia brevispora</name>
    <dbReference type="NCBI Taxonomy" id="194682"/>
    <lineage>
        <taxon>Eukaryota</taxon>
        <taxon>Fungi</taxon>
        <taxon>Dikarya</taxon>
        <taxon>Basidiomycota</taxon>
        <taxon>Agaricomycotina</taxon>
        <taxon>Agaricomycetes</taxon>
        <taxon>Polyporales</taxon>
        <taxon>Meruliaceae</taxon>
        <taxon>Phlebia</taxon>
    </lineage>
</organism>
<proteinExistence type="predicted"/>
<dbReference type="EMBL" id="JANHOG010001162">
    <property type="protein sequence ID" value="KAJ3542497.1"/>
    <property type="molecule type" value="Genomic_DNA"/>
</dbReference>
<evidence type="ECO:0000313" key="2">
    <source>
        <dbReference type="Proteomes" id="UP001148662"/>
    </source>
</evidence>
<accession>A0ACC1SMD1</accession>
<dbReference type="Proteomes" id="UP001148662">
    <property type="component" value="Unassembled WGS sequence"/>
</dbReference>
<comment type="caution">
    <text evidence="1">The sequence shown here is derived from an EMBL/GenBank/DDBJ whole genome shotgun (WGS) entry which is preliminary data.</text>
</comment>
<protein>
    <submittedName>
        <fullName evidence="1">Uncharacterized protein</fullName>
    </submittedName>
</protein>